<protein>
    <recommendedName>
        <fullName evidence="2">HNH nuclease domain-containing protein</fullName>
    </recommendedName>
</protein>
<dbReference type="InterPro" id="IPR003615">
    <property type="entry name" value="HNH_nuc"/>
</dbReference>
<dbReference type="Pfam" id="PF13391">
    <property type="entry name" value="HNH_2"/>
    <property type="match status" value="1"/>
</dbReference>
<accession>A0AAD7GB55</accession>
<feature type="region of interest" description="Disordered" evidence="1">
    <location>
        <begin position="271"/>
        <end position="292"/>
    </location>
</feature>
<feature type="region of interest" description="Disordered" evidence="1">
    <location>
        <begin position="304"/>
        <end position="326"/>
    </location>
</feature>
<evidence type="ECO:0000256" key="1">
    <source>
        <dbReference type="SAM" id="MobiDB-lite"/>
    </source>
</evidence>
<sequence>NDFFLEIPIDLVPTLCTRPIKFLRFLDWCILGAVGVVSMEPAGSAMSDDASLEERGVYFYVLQEMDDPLRYAVDLEAVKVYSQVPSETTATRDDFSNKVAERDVCCIFTNSSAELCDGAHIIPFSKGDEWFNLLVGSRPNNGEDVSGLSSINDIRNEMYLSSNVHKLFDKRKLVVLKETFTPNLILDTADIPSRSSIGRDLKYGVKYSEKDRYTLQSLTSTDTIRDDIANNLDAAFKLHSKKPKPSPLLLHYNYGVAAVIWWGKGESRLHASNRPNIPRPTVPVPAPMGPRRVMHDRQVTRDKLEHARAEDVGSRGTGSAAGKSEQDTDRVYAEDFVLTLWASTVVARERREAEAKENAYRMERWQAGGLFA</sequence>
<proteinExistence type="predicted"/>
<evidence type="ECO:0000313" key="3">
    <source>
        <dbReference type="EMBL" id="KAJ7672903.1"/>
    </source>
</evidence>
<evidence type="ECO:0000259" key="2">
    <source>
        <dbReference type="Pfam" id="PF13391"/>
    </source>
</evidence>
<gene>
    <name evidence="3" type="ORF">B0H17DRAFT_947299</name>
</gene>
<feature type="compositionally biased region" description="Basic and acidic residues" evidence="1">
    <location>
        <begin position="304"/>
        <end position="313"/>
    </location>
</feature>
<dbReference type="Proteomes" id="UP001221757">
    <property type="component" value="Unassembled WGS sequence"/>
</dbReference>
<feature type="non-terminal residue" evidence="3">
    <location>
        <position position="372"/>
    </location>
</feature>
<comment type="caution">
    <text evidence="3">The sequence shown here is derived from an EMBL/GenBank/DDBJ whole genome shotgun (WGS) entry which is preliminary data.</text>
</comment>
<dbReference type="AlphaFoldDB" id="A0AAD7GB55"/>
<dbReference type="EMBL" id="JARKIE010000164">
    <property type="protein sequence ID" value="KAJ7672903.1"/>
    <property type="molecule type" value="Genomic_DNA"/>
</dbReference>
<name>A0AAD7GB55_MYCRO</name>
<reference evidence="3" key="1">
    <citation type="submission" date="2023-03" db="EMBL/GenBank/DDBJ databases">
        <title>Massive genome expansion in bonnet fungi (Mycena s.s.) driven by repeated elements and novel gene families across ecological guilds.</title>
        <authorList>
            <consortium name="Lawrence Berkeley National Laboratory"/>
            <person name="Harder C.B."/>
            <person name="Miyauchi S."/>
            <person name="Viragh M."/>
            <person name="Kuo A."/>
            <person name="Thoen E."/>
            <person name="Andreopoulos B."/>
            <person name="Lu D."/>
            <person name="Skrede I."/>
            <person name="Drula E."/>
            <person name="Henrissat B."/>
            <person name="Morin E."/>
            <person name="Kohler A."/>
            <person name="Barry K."/>
            <person name="LaButti K."/>
            <person name="Morin E."/>
            <person name="Salamov A."/>
            <person name="Lipzen A."/>
            <person name="Mereny Z."/>
            <person name="Hegedus B."/>
            <person name="Baldrian P."/>
            <person name="Stursova M."/>
            <person name="Weitz H."/>
            <person name="Taylor A."/>
            <person name="Grigoriev I.V."/>
            <person name="Nagy L.G."/>
            <person name="Martin F."/>
            <person name="Kauserud H."/>
        </authorList>
    </citation>
    <scope>NUCLEOTIDE SEQUENCE</scope>
    <source>
        <strain evidence="3">CBHHK067</strain>
    </source>
</reference>
<keyword evidence="4" id="KW-1185">Reference proteome</keyword>
<feature type="domain" description="HNH nuclease" evidence="2">
    <location>
        <begin position="106"/>
        <end position="175"/>
    </location>
</feature>
<evidence type="ECO:0000313" key="4">
    <source>
        <dbReference type="Proteomes" id="UP001221757"/>
    </source>
</evidence>
<feature type="compositionally biased region" description="Pro residues" evidence="1">
    <location>
        <begin position="277"/>
        <end position="288"/>
    </location>
</feature>
<organism evidence="3 4">
    <name type="scientific">Mycena rosella</name>
    <name type="common">Pink bonnet</name>
    <name type="synonym">Agaricus rosellus</name>
    <dbReference type="NCBI Taxonomy" id="1033263"/>
    <lineage>
        <taxon>Eukaryota</taxon>
        <taxon>Fungi</taxon>
        <taxon>Dikarya</taxon>
        <taxon>Basidiomycota</taxon>
        <taxon>Agaricomycotina</taxon>
        <taxon>Agaricomycetes</taxon>
        <taxon>Agaricomycetidae</taxon>
        <taxon>Agaricales</taxon>
        <taxon>Marasmiineae</taxon>
        <taxon>Mycenaceae</taxon>
        <taxon>Mycena</taxon>
    </lineage>
</organism>